<evidence type="ECO:0000256" key="8">
    <source>
        <dbReference type="HAMAP-Rule" id="MF_00140"/>
    </source>
</evidence>
<evidence type="ECO:0000256" key="7">
    <source>
        <dbReference type="ARBA" id="ARBA00049929"/>
    </source>
</evidence>
<feature type="binding site" evidence="8">
    <location>
        <begin position="10"/>
        <end position="12"/>
    </location>
    <ligand>
        <name>ATP</name>
        <dbReference type="ChEBI" id="CHEBI:30616"/>
    </ligand>
</feature>
<dbReference type="Gene3D" id="3.40.50.620">
    <property type="entry name" value="HUPs"/>
    <property type="match status" value="1"/>
</dbReference>
<evidence type="ECO:0000256" key="9">
    <source>
        <dbReference type="RuleBase" id="RU363036"/>
    </source>
</evidence>
<keyword evidence="5 8" id="KW-0648">Protein biosynthesis</keyword>
<evidence type="ECO:0000256" key="5">
    <source>
        <dbReference type="ARBA" id="ARBA00022917"/>
    </source>
</evidence>
<dbReference type="STRING" id="1817824.A2751_02825"/>
<comment type="function">
    <text evidence="8">Catalyzes the attachment of tryptophan to tRNA(Trp).</text>
</comment>
<dbReference type="HAMAP" id="MF_00140_B">
    <property type="entry name" value="Trp_tRNA_synth_B"/>
    <property type="match status" value="1"/>
</dbReference>
<keyword evidence="2 8" id="KW-0436">Ligase</keyword>
<feature type="short sequence motif" description="'HIGH' region" evidence="8">
    <location>
        <begin position="11"/>
        <end position="19"/>
    </location>
</feature>
<sequence>MEQPILSGIQPTGKLHIGNYLGAVSNWVKLQDQYDCFFTIVDMHSLTADYKPAEKSQQILSTVIDLLASGIDPEKSTLFIQSQLPEHAELAWYFATLTPIAFLERMTQYKDKSARQKENINAGLFIYPALQAADILLYKPYGVPVGEDQLQHLELTNDIARKFNARFGKTFELIKPLLTKTPRIMSLLDPSKKMSKSLGDQHVINMSDEVKVIEKKLSRAVTDTGKSGQMSAGTKNLFTLLENFSTPDEVSFYREAFRAGNIKYSDLKGNLAKLIAHHFAPYRKKRAELEKNPDYVMQVIATGREKARAIASQTLQEVKTKMGLVI</sequence>
<evidence type="ECO:0000256" key="1">
    <source>
        <dbReference type="ARBA" id="ARBA00005594"/>
    </source>
</evidence>
<dbReference type="InterPro" id="IPR024109">
    <property type="entry name" value="Trp-tRNA-ligase_bac-type"/>
</dbReference>
<dbReference type="Pfam" id="PF00579">
    <property type="entry name" value="tRNA-synt_1b"/>
    <property type="match status" value="1"/>
</dbReference>
<reference evidence="10 11" key="1">
    <citation type="journal article" date="2016" name="Nat. Commun.">
        <title>Thousands of microbial genomes shed light on interconnected biogeochemical processes in an aquifer system.</title>
        <authorList>
            <person name="Anantharaman K."/>
            <person name="Brown C.T."/>
            <person name="Hug L.A."/>
            <person name="Sharon I."/>
            <person name="Castelle C.J."/>
            <person name="Probst A.J."/>
            <person name="Thomas B.C."/>
            <person name="Singh A."/>
            <person name="Wilkins M.J."/>
            <person name="Karaoz U."/>
            <person name="Brodie E.L."/>
            <person name="Williams K.H."/>
            <person name="Hubbard S.S."/>
            <person name="Banfield J.F."/>
        </authorList>
    </citation>
    <scope>NUCLEOTIDE SEQUENCE [LARGE SCALE GENOMIC DNA]</scope>
</reference>
<feature type="binding site" evidence="8">
    <location>
        <position position="184"/>
    </location>
    <ligand>
        <name>ATP</name>
        <dbReference type="ChEBI" id="CHEBI:30616"/>
    </ligand>
</feature>
<proteinExistence type="inferred from homology"/>
<dbReference type="CDD" id="cd00806">
    <property type="entry name" value="TrpRS_core"/>
    <property type="match status" value="1"/>
</dbReference>
<evidence type="ECO:0000256" key="6">
    <source>
        <dbReference type="ARBA" id="ARBA00023146"/>
    </source>
</evidence>
<keyword evidence="8" id="KW-0963">Cytoplasm</keyword>
<evidence type="ECO:0000256" key="4">
    <source>
        <dbReference type="ARBA" id="ARBA00022840"/>
    </source>
</evidence>
<organism evidence="10 11">
    <name type="scientific">Candidatus Doudnabacteria bacterium RIFCSPHIGHO2_01_FULL_46_14</name>
    <dbReference type="NCBI Taxonomy" id="1817824"/>
    <lineage>
        <taxon>Bacteria</taxon>
        <taxon>Candidatus Doudnaibacteriota</taxon>
    </lineage>
</organism>
<dbReference type="EC" id="6.1.1.2" evidence="8"/>
<comment type="caution">
    <text evidence="10">The sequence shown here is derived from an EMBL/GenBank/DDBJ whole genome shotgun (WGS) entry which is preliminary data.</text>
</comment>
<dbReference type="EMBL" id="MFEK01000016">
    <property type="protein sequence ID" value="OGE77952.1"/>
    <property type="molecule type" value="Genomic_DNA"/>
</dbReference>
<dbReference type="InterPro" id="IPR001412">
    <property type="entry name" value="aa-tRNA-synth_I_CS"/>
</dbReference>
<feature type="binding site" evidence="8">
    <location>
        <begin position="146"/>
        <end position="148"/>
    </location>
    <ligand>
        <name>ATP</name>
        <dbReference type="ChEBI" id="CHEBI:30616"/>
    </ligand>
</feature>
<accession>A0A1F5NKB4</accession>
<dbReference type="InterPro" id="IPR050203">
    <property type="entry name" value="Trp-tRNA_synthetase"/>
</dbReference>
<dbReference type="FunFam" id="1.10.240.10:FF:000005">
    <property type="entry name" value="Tryptophan--tRNA ligase"/>
    <property type="match status" value="1"/>
</dbReference>
<dbReference type="PRINTS" id="PR01039">
    <property type="entry name" value="TRNASYNTHTRP"/>
</dbReference>
<evidence type="ECO:0000256" key="3">
    <source>
        <dbReference type="ARBA" id="ARBA00022741"/>
    </source>
</evidence>
<dbReference type="InterPro" id="IPR014729">
    <property type="entry name" value="Rossmann-like_a/b/a_fold"/>
</dbReference>
<dbReference type="AlphaFoldDB" id="A0A1F5NKB4"/>
<comment type="subcellular location">
    <subcellularLocation>
        <location evidence="8">Cytoplasm</location>
    </subcellularLocation>
</comment>
<dbReference type="GO" id="GO:0004830">
    <property type="term" value="F:tryptophan-tRNA ligase activity"/>
    <property type="evidence" value="ECO:0007669"/>
    <property type="project" value="UniProtKB-UniRule"/>
</dbReference>
<evidence type="ECO:0000256" key="2">
    <source>
        <dbReference type="ARBA" id="ARBA00022598"/>
    </source>
</evidence>
<gene>
    <name evidence="8" type="primary">trpS</name>
    <name evidence="10" type="ORF">A2751_02825</name>
</gene>
<dbReference type="SUPFAM" id="SSF52374">
    <property type="entry name" value="Nucleotidylyl transferase"/>
    <property type="match status" value="1"/>
</dbReference>
<dbReference type="Proteomes" id="UP000176864">
    <property type="component" value="Unassembled WGS sequence"/>
</dbReference>
<feature type="binding site" evidence="8">
    <location>
        <begin position="193"/>
        <end position="197"/>
    </location>
    <ligand>
        <name>ATP</name>
        <dbReference type="ChEBI" id="CHEBI:30616"/>
    </ligand>
</feature>
<comment type="catalytic activity">
    <reaction evidence="7 8">
        <text>tRNA(Trp) + L-tryptophan + ATP = L-tryptophyl-tRNA(Trp) + AMP + diphosphate + H(+)</text>
        <dbReference type="Rhea" id="RHEA:24080"/>
        <dbReference type="Rhea" id="RHEA-COMP:9671"/>
        <dbReference type="Rhea" id="RHEA-COMP:9705"/>
        <dbReference type="ChEBI" id="CHEBI:15378"/>
        <dbReference type="ChEBI" id="CHEBI:30616"/>
        <dbReference type="ChEBI" id="CHEBI:33019"/>
        <dbReference type="ChEBI" id="CHEBI:57912"/>
        <dbReference type="ChEBI" id="CHEBI:78442"/>
        <dbReference type="ChEBI" id="CHEBI:78535"/>
        <dbReference type="ChEBI" id="CHEBI:456215"/>
        <dbReference type="EC" id="6.1.1.2"/>
    </reaction>
</comment>
<keyword evidence="4 8" id="KW-0067">ATP-binding</keyword>
<feature type="binding site" evidence="8">
    <location>
        <position position="134"/>
    </location>
    <ligand>
        <name>L-tryptophan</name>
        <dbReference type="ChEBI" id="CHEBI:57912"/>
    </ligand>
</feature>
<dbReference type="Gene3D" id="1.10.240.10">
    <property type="entry name" value="Tyrosyl-Transfer RNA Synthetase"/>
    <property type="match status" value="1"/>
</dbReference>
<comment type="similarity">
    <text evidence="1 8 9">Belongs to the class-I aminoacyl-tRNA synthetase family.</text>
</comment>
<comment type="subunit">
    <text evidence="8">Homodimer.</text>
</comment>
<feature type="short sequence motif" description="'KMSKS' region" evidence="8">
    <location>
        <begin position="193"/>
        <end position="197"/>
    </location>
</feature>
<dbReference type="InterPro" id="IPR002305">
    <property type="entry name" value="aa-tRNA-synth_Ic"/>
</dbReference>
<keyword evidence="3 8" id="KW-0547">Nucleotide-binding</keyword>
<name>A0A1F5NKB4_9BACT</name>
<evidence type="ECO:0000313" key="10">
    <source>
        <dbReference type="EMBL" id="OGE77952.1"/>
    </source>
</evidence>
<dbReference type="GO" id="GO:0005524">
    <property type="term" value="F:ATP binding"/>
    <property type="evidence" value="ECO:0007669"/>
    <property type="project" value="UniProtKB-UniRule"/>
</dbReference>
<dbReference type="NCBIfam" id="TIGR00233">
    <property type="entry name" value="trpS"/>
    <property type="match status" value="1"/>
</dbReference>
<evidence type="ECO:0000313" key="11">
    <source>
        <dbReference type="Proteomes" id="UP000176864"/>
    </source>
</evidence>
<dbReference type="InterPro" id="IPR002306">
    <property type="entry name" value="Trp-tRNA-ligase"/>
</dbReference>
<dbReference type="PANTHER" id="PTHR43766:SF1">
    <property type="entry name" value="TRYPTOPHAN--TRNA LIGASE, MITOCHONDRIAL"/>
    <property type="match status" value="1"/>
</dbReference>
<dbReference type="GO" id="GO:0006436">
    <property type="term" value="P:tryptophanyl-tRNA aminoacylation"/>
    <property type="evidence" value="ECO:0007669"/>
    <property type="project" value="UniProtKB-UniRule"/>
</dbReference>
<dbReference type="PROSITE" id="PS00178">
    <property type="entry name" value="AA_TRNA_LIGASE_I"/>
    <property type="match status" value="1"/>
</dbReference>
<keyword evidence="6 8" id="KW-0030">Aminoacyl-tRNA synthetase</keyword>
<protein>
    <recommendedName>
        <fullName evidence="8">Tryptophan--tRNA ligase</fullName>
        <ecNumber evidence="8">6.1.1.2</ecNumber>
    </recommendedName>
    <alternativeName>
        <fullName evidence="8">Tryptophanyl-tRNA synthetase</fullName>
        <shortName evidence="8">TrpRS</shortName>
    </alternativeName>
</protein>
<dbReference type="GO" id="GO:0005829">
    <property type="term" value="C:cytosol"/>
    <property type="evidence" value="ECO:0007669"/>
    <property type="project" value="TreeGrafter"/>
</dbReference>
<feature type="binding site" evidence="8">
    <location>
        <begin position="18"/>
        <end position="19"/>
    </location>
    <ligand>
        <name>ATP</name>
        <dbReference type="ChEBI" id="CHEBI:30616"/>
    </ligand>
</feature>
<dbReference type="PANTHER" id="PTHR43766">
    <property type="entry name" value="TRYPTOPHAN--TRNA LIGASE, MITOCHONDRIAL"/>
    <property type="match status" value="1"/>
</dbReference>